<dbReference type="EMBL" id="JAHLFQ010000098">
    <property type="protein sequence ID" value="MBU3804010.1"/>
    <property type="molecule type" value="Genomic_DNA"/>
</dbReference>
<comment type="caution">
    <text evidence="1">The sequence shown here is derived from an EMBL/GenBank/DDBJ whole genome shotgun (WGS) entry which is preliminary data.</text>
</comment>
<sequence length="87" mass="10255">MPIISLFYGIKITMYFDEHRPPHFHAEYNGNKAEILIKDAKVIQGALPHKQLKLVLAWAEMHQEELMENWNEIEKGTMQLKKIKPLQ</sequence>
<proteinExistence type="predicted"/>
<gene>
    <name evidence="1" type="ORF">H9872_04545</name>
</gene>
<protein>
    <submittedName>
        <fullName evidence="1">DUF4160 domain-containing protein</fullName>
    </submittedName>
</protein>
<name>A0A9E2KBH9_9FIRM</name>
<accession>A0A9E2KBH9</accession>
<dbReference type="InterPro" id="IPR025427">
    <property type="entry name" value="DUF4160"/>
</dbReference>
<reference evidence="1" key="2">
    <citation type="submission" date="2021-04" db="EMBL/GenBank/DDBJ databases">
        <authorList>
            <person name="Gilroy R."/>
        </authorList>
    </citation>
    <scope>NUCLEOTIDE SEQUENCE</scope>
    <source>
        <strain evidence="1">B5-657</strain>
    </source>
</reference>
<dbReference type="Pfam" id="PF13711">
    <property type="entry name" value="DUF4160"/>
    <property type="match status" value="1"/>
</dbReference>
<reference evidence="1" key="1">
    <citation type="journal article" date="2021" name="PeerJ">
        <title>Extensive microbial diversity within the chicken gut microbiome revealed by metagenomics and culture.</title>
        <authorList>
            <person name="Gilroy R."/>
            <person name="Ravi A."/>
            <person name="Getino M."/>
            <person name="Pursley I."/>
            <person name="Horton D.L."/>
            <person name="Alikhan N.F."/>
            <person name="Baker D."/>
            <person name="Gharbi K."/>
            <person name="Hall N."/>
            <person name="Watson M."/>
            <person name="Adriaenssens E.M."/>
            <person name="Foster-Nyarko E."/>
            <person name="Jarju S."/>
            <person name="Secka A."/>
            <person name="Antonio M."/>
            <person name="Oren A."/>
            <person name="Chaudhuri R.R."/>
            <person name="La Ragione R."/>
            <person name="Hildebrand F."/>
            <person name="Pallen M.J."/>
        </authorList>
    </citation>
    <scope>NUCLEOTIDE SEQUENCE</scope>
    <source>
        <strain evidence="1">B5-657</strain>
    </source>
</reference>
<organism evidence="1 2">
    <name type="scientific">Candidatus Cellulosilyticum pullistercoris</name>
    <dbReference type="NCBI Taxonomy" id="2838521"/>
    <lineage>
        <taxon>Bacteria</taxon>
        <taxon>Bacillati</taxon>
        <taxon>Bacillota</taxon>
        <taxon>Clostridia</taxon>
        <taxon>Lachnospirales</taxon>
        <taxon>Cellulosilyticaceae</taxon>
        <taxon>Cellulosilyticum</taxon>
    </lineage>
</organism>
<dbReference type="AlphaFoldDB" id="A0A9E2KBH9"/>
<evidence type="ECO:0000313" key="1">
    <source>
        <dbReference type="EMBL" id="MBU3804010.1"/>
    </source>
</evidence>
<evidence type="ECO:0000313" key="2">
    <source>
        <dbReference type="Proteomes" id="UP000824229"/>
    </source>
</evidence>
<dbReference type="Proteomes" id="UP000824229">
    <property type="component" value="Unassembled WGS sequence"/>
</dbReference>